<keyword evidence="1" id="KW-0472">Membrane</keyword>
<evidence type="ECO:0000256" key="1">
    <source>
        <dbReference type="SAM" id="Phobius"/>
    </source>
</evidence>
<dbReference type="RefSeq" id="WP_013347792.1">
    <property type="nucleotide sequence ID" value="NC_014550.1"/>
</dbReference>
<sequence length="114" mass="13379">MFRLLWIASVHTRYFLRRFMPTNILLDLIRSRRGLKWGLPAMLLALPYLYLASLFNLLAMDGGPGWFYLLVLLSYWNTAKFVIMGPISVVLLLRVRAHEWRVRRTEPQVLSSVT</sequence>
<dbReference type="Proteomes" id="UP000006878">
    <property type="component" value="Chromosome"/>
</dbReference>
<accession>A0ABM9PTW6</accession>
<organism evidence="2 3">
    <name type="scientific">Glutamicibacter arilaitensis (strain DSM 16368 / CIP 108037 / IAM 15318 / JCM 13566 / NCIMB 14258 / Re117)</name>
    <name type="common">Arthrobacter arilaitensis</name>
    <dbReference type="NCBI Taxonomy" id="861360"/>
    <lineage>
        <taxon>Bacteria</taxon>
        <taxon>Bacillati</taxon>
        <taxon>Actinomycetota</taxon>
        <taxon>Actinomycetes</taxon>
        <taxon>Micrococcales</taxon>
        <taxon>Micrococcaceae</taxon>
        <taxon>Glutamicibacter</taxon>
    </lineage>
</organism>
<reference evidence="3" key="1">
    <citation type="journal article" date="2010" name="PLoS ONE">
        <title>The Arthrobacter arilaitensis Re117 genome sequence reveals its genetic adaptation to the surface of cheese.</title>
        <authorList>
            <person name="Monnet C."/>
            <person name="Loux V."/>
            <person name="Gibrat J.F."/>
            <person name="Spinnler E."/>
            <person name="Barbe V."/>
            <person name="Vacherie B."/>
            <person name="Gavory F."/>
            <person name="Gourbeyre E."/>
            <person name="Siguier P."/>
            <person name="Chandler M."/>
            <person name="Elleuch R."/>
            <person name="Irlinger F."/>
            <person name="Vallaeys T."/>
        </authorList>
    </citation>
    <scope>NUCLEOTIDE SEQUENCE</scope>
    <source>
        <strain evidence="3">DSM 16368 / CIP 108037 / IAM 15318 / JCM 13566 / Re117</strain>
    </source>
</reference>
<protein>
    <submittedName>
        <fullName evidence="2">Hypothetical membrane protein</fullName>
    </submittedName>
</protein>
<keyword evidence="1" id="KW-0812">Transmembrane</keyword>
<evidence type="ECO:0000313" key="3">
    <source>
        <dbReference type="Proteomes" id="UP000006878"/>
    </source>
</evidence>
<keyword evidence="1" id="KW-1133">Transmembrane helix</keyword>
<proteinExistence type="predicted"/>
<name>A0ABM9PTW6_GLUAR</name>
<evidence type="ECO:0000313" key="2">
    <source>
        <dbReference type="EMBL" id="CBT74641.1"/>
    </source>
</evidence>
<feature type="transmembrane region" description="Helical" evidence="1">
    <location>
        <begin position="37"/>
        <end position="60"/>
    </location>
</feature>
<reference evidence="3" key="2">
    <citation type="submission" date="2010-07" db="EMBL/GenBank/DDBJ databases">
        <title>Complete genome sequence of Arthrobacter arilaitensis (strain DSM 16368 / CIP 108037 / JCM 13566 / Re117).</title>
        <authorList>
            <person name="Genoscope."/>
        </authorList>
    </citation>
    <scope>NUCLEOTIDE SEQUENCE [LARGE SCALE GENOMIC DNA]</scope>
    <source>
        <strain evidence="3">DSM 16368 / CIP 108037 / IAM 15318 / JCM 13566 / Re117</strain>
    </source>
</reference>
<keyword evidence="3" id="KW-1185">Reference proteome</keyword>
<dbReference type="GeneID" id="303184020"/>
<dbReference type="EMBL" id="FQ311875">
    <property type="protein sequence ID" value="CBT74641.1"/>
    <property type="molecule type" value="Genomic_DNA"/>
</dbReference>
<gene>
    <name evidence="2" type="ordered locus">AARI_04050</name>
</gene>
<feature type="transmembrane region" description="Helical" evidence="1">
    <location>
        <begin position="66"/>
        <end position="93"/>
    </location>
</feature>